<dbReference type="Pfam" id="PF01551">
    <property type="entry name" value="Peptidase_M23"/>
    <property type="match status" value="1"/>
</dbReference>
<sequence length="411" mass="47789">MRIQILQFSLGVFRHKKLEILCCALFCMCSISLSVVVLAEDQFSRQQQTQQQLTLLRNKINTLNHSLRANRKLHSAELFQLNLSEKQLALLTYRLQKNTRQQKRERSRLNTLYKKHKMIRLLLARQLSHFGEEARLAFLQGRMTVLKILLSKQSLAVTQRGLVYHRYMQQYRQKKIMLINSQLLRLKKVKLQITQKSLQLKKLHISLKQQKIEILNKDKQRRILIRQLQTKMKNEHFRLQAYKKSRLELAEILKAIKASLGDLPVTNRVFRSFHLSKGKLSWPVSGRIKNSFRQDRKNTLHSRGVFIQVAAGSPVSSISHGRVVYADWLRGYGLIVIIDHGDRYLSLYGHNQTLYKQVGDWVKTGEIIAATGDSGGLGHAGLYFEIRRRGIPLNPGEWCRKHAKKTLSSNK</sequence>
<name>A0A3B0YE84_9ZZZZ</name>
<feature type="domain" description="M23ase beta-sheet core" evidence="1">
    <location>
        <begin position="302"/>
        <end position="395"/>
    </location>
</feature>
<reference evidence="2" key="1">
    <citation type="submission" date="2018-06" db="EMBL/GenBank/DDBJ databases">
        <authorList>
            <person name="Zhirakovskaya E."/>
        </authorList>
    </citation>
    <scope>NUCLEOTIDE SEQUENCE</scope>
</reference>
<dbReference type="FunFam" id="2.70.70.10:FF:000003">
    <property type="entry name" value="Murein hydrolase activator EnvC"/>
    <property type="match status" value="1"/>
</dbReference>
<dbReference type="SUPFAM" id="SSF51261">
    <property type="entry name" value="Duplicated hybrid motif"/>
    <property type="match status" value="1"/>
</dbReference>
<accession>A0A3B0YE84</accession>
<dbReference type="InterPro" id="IPR050570">
    <property type="entry name" value="Cell_wall_metabolism_enzyme"/>
</dbReference>
<dbReference type="CDD" id="cd12797">
    <property type="entry name" value="M23_peptidase"/>
    <property type="match status" value="1"/>
</dbReference>
<dbReference type="Gene3D" id="2.70.70.10">
    <property type="entry name" value="Glucose Permease (Domain IIA)"/>
    <property type="match status" value="1"/>
</dbReference>
<evidence type="ECO:0000313" key="2">
    <source>
        <dbReference type="EMBL" id="VAW79215.1"/>
    </source>
</evidence>
<dbReference type="InterPro" id="IPR016047">
    <property type="entry name" value="M23ase_b-sheet_dom"/>
</dbReference>
<organism evidence="2">
    <name type="scientific">hydrothermal vent metagenome</name>
    <dbReference type="NCBI Taxonomy" id="652676"/>
    <lineage>
        <taxon>unclassified sequences</taxon>
        <taxon>metagenomes</taxon>
        <taxon>ecological metagenomes</taxon>
    </lineage>
</organism>
<protein>
    <submittedName>
        <fullName evidence="2">Murein hydrolase activator EnvC</fullName>
    </submittedName>
</protein>
<evidence type="ECO:0000259" key="1">
    <source>
        <dbReference type="Pfam" id="PF01551"/>
    </source>
</evidence>
<proteinExistence type="predicted"/>
<dbReference type="AlphaFoldDB" id="A0A3B0YE84"/>
<dbReference type="GO" id="GO:0004222">
    <property type="term" value="F:metalloendopeptidase activity"/>
    <property type="evidence" value="ECO:0007669"/>
    <property type="project" value="TreeGrafter"/>
</dbReference>
<dbReference type="InterPro" id="IPR011055">
    <property type="entry name" value="Dup_hybrid_motif"/>
</dbReference>
<dbReference type="PANTHER" id="PTHR21666">
    <property type="entry name" value="PEPTIDASE-RELATED"/>
    <property type="match status" value="1"/>
</dbReference>
<dbReference type="EMBL" id="UOFL01000171">
    <property type="protein sequence ID" value="VAW79215.1"/>
    <property type="molecule type" value="Genomic_DNA"/>
</dbReference>
<gene>
    <name evidence="2" type="ORF">MNBD_GAMMA12-429</name>
</gene>
<dbReference type="PANTHER" id="PTHR21666:SF270">
    <property type="entry name" value="MUREIN HYDROLASE ACTIVATOR ENVC"/>
    <property type="match status" value="1"/>
</dbReference>
<keyword evidence="2" id="KW-0378">Hydrolase</keyword>